<keyword evidence="3" id="KW-0029">Amino-acid transport</keyword>
<dbReference type="CDD" id="cd06339">
    <property type="entry name" value="PBP1_YraM_LppC_lipoprotein-like"/>
    <property type="match status" value="1"/>
</dbReference>
<evidence type="ECO:0000313" key="7">
    <source>
        <dbReference type="EMBL" id="BAE53305.1"/>
    </source>
</evidence>
<feature type="compositionally biased region" description="Pro residues" evidence="4">
    <location>
        <begin position="44"/>
        <end position="56"/>
    </location>
</feature>
<dbReference type="AlphaFoldDB" id="Q2VYM0"/>
<dbReference type="Proteomes" id="UP000007058">
    <property type="component" value="Chromosome"/>
</dbReference>
<dbReference type="InterPro" id="IPR051010">
    <property type="entry name" value="BCAA_transport"/>
</dbReference>
<evidence type="ECO:0000259" key="6">
    <source>
        <dbReference type="Pfam" id="PF13458"/>
    </source>
</evidence>
<keyword evidence="8" id="KW-1185">Reference proteome</keyword>
<gene>
    <name evidence="7" type="ordered locus">amb4501</name>
</gene>
<feature type="compositionally biased region" description="Pro residues" evidence="4">
    <location>
        <begin position="65"/>
        <end position="75"/>
    </location>
</feature>
<sequence length="456" mass="46581">MRRRGFFRHSAVVLPLLAAMLMVSGCQQASELPPWAGGTKPAPQAQPLPAPVPPPATAKTLPAVRPAPVPSPAPAPAATEPQAQVATLPPADSAPAAAPARAAHQGEVRAALLLPLSGPQAAIGQALSNAAQLALFEIADAKFNLIPLDTKGTAEGAAAAATAAMAQGADIVLGPVFSYEVKAAAPVVRDQAIPLLAYTTDRSVAGSGVYALGFLPGPQVARVLAHAREQGLRRIGVLARSDDYGRAVADAAKDAAALQGLELVAVDYYDPAATDFTQVVKRFAARKGVTSKGVAGSAYDAVLLPDDGVRLRNIASLLSYYMSEGGAEVPRLLGTLLWDDPRLASEPALAGGWYPAPPATAHVAFEQRYAKAFGALPPRLGGLAGIAYDSTALAAALVRNGTGDYGSARLQNINGFAGVDGIFRLGANGIAERGLTVKEIAPTGSREVGAAPSAFQ</sequence>
<dbReference type="PANTHER" id="PTHR30483">
    <property type="entry name" value="LEUCINE-SPECIFIC-BINDING PROTEIN"/>
    <property type="match status" value="1"/>
</dbReference>
<evidence type="ECO:0000256" key="3">
    <source>
        <dbReference type="ARBA" id="ARBA00022970"/>
    </source>
</evidence>
<dbReference type="GO" id="GO:0006865">
    <property type="term" value="P:amino acid transport"/>
    <property type="evidence" value="ECO:0007669"/>
    <property type="project" value="UniProtKB-KW"/>
</dbReference>
<keyword evidence="2 5" id="KW-0732">Signal</keyword>
<feature type="region of interest" description="Disordered" evidence="4">
    <location>
        <begin position="34"/>
        <end position="83"/>
    </location>
</feature>
<dbReference type="InterPro" id="IPR028082">
    <property type="entry name" value="Peripla_BP_I"/>
</dbReference>
<dbReference type="Gene3D" id="3.40.50.2300">
    <property type="match status" value="3"/>
</dbReference>
<keyword evidence="3" id="KW-0813">Transport</keyword>
<dbReference type="KEGG" id="mag:amb4501"/>
<evidence type="ECO:0000256" key="1">
    <source>
        <dbReference type="ARBA" id="ARBA00010062"/>
    </source>
</evidence>
<dbReference type="STRING" id="342108.amb4501"/>
<dbReference type="Pfam" id="PF13458">
    <property type="entry name" value="Peripla_BP_6"/>
    <property type="match status" value="1"/>
</dbReference>
<feature type="domain" description="Leucine-binding protein" evidence="6">
    <location>
        <begin position="107"/>
        <end position="436"/>
    </location>
</feature>
<dbReference type="EMBL" id="AP007255">
    <property type="protein sequence ID" value="BAE53305.1"/>
    <property type="molecule type" value="Genomic_DNA"/>
</dbReference>
<feature type="signal peptide" evidence="5">
    <location>
        <begin position="1"/>
        <end position="29"/>
    </location>
</feature>
<comment type="similarity">
    <text evidence="1">Belongs to the leucine-binding protein family.</text>
</comment>
<evidence type="ECO:0000256" key="5">
    <source>
        <dbReference type="SAM" id="SignalP"/>
    </source>
</evidence>
<evidence type="ECO:0000256" key="2">
    <source>
        <dbReference type="ARBA" id="ARBA00022729"/>
    </source>
</evidence>
<name>Q2VYM0_PARM1</name>
<dbReference type="HOGENOM" id="CLU_049010_0_0_5"/>
<evidence type="ECO:0000313" key="8">
    <source>
        <dbReference type="Proteomes" id="UP000007058"/>
    </source>
</evidence>
<organism evidence="7 8">
    <name type="scientific">Paramagnetospirillum magneticum (strain ATCC 700264 / AMB-1)</name>
    <name type="common">Magnetospirillum magneticum</name>
    <dbReference type="NCBI Taxonomy" id="342108"/>
    <lineage>
        <taxon>Bacteria</taxon>
        <taxon>Pseudomonadati</taxon>
        <taxon>Pseudomonadota</taxon>
        <taxon>Alphaproteobacteria</taxon>
        <taxon>Rhodospirillales</taxon>
        <taxon>Magnetospirillaceae</taxon>
        <taxon>Paramagnetospirillum</taxon>
    </lineage>
</organism>
<dbReference type="PROSITE" id="PS51257">
    <property type="entry name" value="PROKAR_LIPOPROTEIN"/>
    <property type="match status" value="1"/>
</dbReference>
<protein>
    <submittedName>
        <fullName evidence="7">ABC-type branched-chain amino acid transport systems, periplasmic component</fullName>
    </submittedName>
</protein>
<dbReference type="SUPFAM" id="SSF53822">
    <property type="entry name" value="Periplasmic binding protein-like I"/>
    <property type="match status" value="1"/>
</dbReference>
<reference evidence="7 8" key="1">
    <citation type="journal article" date="2005" name="DNA Res.">
        <title>Complete genome sequence of the facultative anaerobic magnetotactic bacterium Magnetospirillum sp. strain AMB-1.</title>
        <authorList>
            <person name="Matsunaga T."/>
            <person name="Okamura Y."/>
            <person name="Fukuda Y."/>
            <person name="Wahyudi A.T."/>
            <person name="Murase Y."/>
            <person name="Takeyama H."/>
        </authorList>
    </citation>
    <scope>NUCLEOTIDE SEQUENCE [LARGE SCALE GENOMIC DNA]</scope>
    <source>
        <strain evidence="8">ATCC 700264 / AMB-1</strain>
    </source>
</reference>
<dbReference type="RefSeq" id="WP_011386845.1">
    <property type="nucleotide sequence ID" value="NC_007626.1"/>
</dbReference>
<dbReference type="InterPro" id="IPR028081">
    <property type="entry name" value="Leu-bd"/>
</dbReference>
<feature type="chain" id="PRO_5004218015" evidence="5">
    <location>
        <begin position="30"/>
        <end position="456"/>
    </location>
</feature>
<accession>Q2VYM0</accession>
<evidence type="ECO:0000256" key="4">
    <source>
        <dbReference type="SAM" id="MobiDB-lite"/>
    </source>
</evidence>
<dbReference type="PANTHER" id="PTHR30483:SF6">
    <property type="entry name" value="PERIPLASMIC BINDING PROTEIN OF ABC TRANSPORTER FOR NATURAL AMINO ACIDS"/>
    <property type="match status" value="1"/>
</dbReference>
<proteinExistence type="inferred from homology"/>